<reference evidence="2 3" key="1">
    <citation type="submission" date="2015-06" db="EMBL/GenBank/DDBJ databases">
        <title>Genome sequence of Mycobacterium kumamotonense strain Roo.</title>
        <authorList>
            <person name="Greninger A.L."/>
            <person name="Cunningham G."/>
            <person name="Miller S."/>
        </authorList>
    </citation>
    <scope>NUCLEOTIDE SEQUENCE [LARGE SCALE GENOMIC DNA]</scope>
    <source>
        <strain evidence="2 3">Roo</strain>
    </source>
</reference>
<keyword evidence="3" id="KW-1185">Reference proteome</keyword>
<sequence length="77" mass="8466">MSARNQIDQAAADNGWQTHAGRTTTDYSRDGQTVTVEYSRPGGILWCARGNERYSLADTGKCDIVLDWLRASGEETA</sequence>
<comment type="caution">
    <text evidence="2">The sequence shown here is derived from an EMBL/GenBank/DDBJ whole genome shotgun (WGS) entry which is preliminary data.</text>
</comment>
<feature type="compositionally biased region" description="Polar residues" evidence="1">
    <location>
        <begin position="15"/>
        <end position="33"/>
    </location>
</feature>
<evidence type="ECO:0000313" key="2">
    <source>
        <dbReference type="EMBL" id="OBY33454.1"/>
    </source>
</evidence>
<dbReference type="RefSeq" id="WP_065286721.1">
    <property type="nucleotide sequence ID" value="NZ_LFOE01000001.1"/>
</dbReference>
<dbReference type="EMBL" id="LFOE01000001">
    <property type="protein sequence ID" value="OBY33454.1"/>
    <property type="molecule type" value="Genomic_DNA"/>
</dbReference>
<gene>
    <name evidence="2" type="ORF">ACT18_00440</name>
</gene>
<protein>
    <submittedName>
        <fullName evidence="2">Uncharacterized protein</fullName>
    </submittedName>
</protein>
<accession>A0A1B8SL75</accession>
<name>A0A1B8SL75_9MYCO</name>
<evidence type="ECO:0000256" key="1">
    <source>
        <dbReference type="SAM" id="MobiDB-lite"/>
    </source>
</evidence>
<feature type="region of interest" description="Disordered" evidence="1">
    <location>
        <begin position="1"/>
        <end position="33"/>
    </location>
</feature>
<dbReference type="AlphaFoldDB" id="A0A1B8SL75"/>
<dbReference type="Proteomes" id="UP000092668">
    <property type="component" value="Unassembled WGS sequence"/>
</dbReference>
<evidence type="ECO:0000313" key="3">
    <source>
        <dbReference type="Proteomes" id="UP000092668"/>
    </source>
</evidence>
<organism evidence="2 3">
    <name type="scientific">Mycolicibacter kumamotonensis</name>
    <dbReference type="NCBI Taxonomy" id="354243"/>
    <lineage>
        <taxon>Bacteria</taxon>
        <taxon>Bacillati</taxon>
        <taxon>Actinomycetota</taxon>
        <taxon>Actinomycetes</taxon>
        <taxon>Mycobacteriales</taxon>
        <taxon>Mycobacteriaceae</taxon>
        <taxon>Mycolicibacter</taxon>
    </lineage>
</organism>
<proteinExistence type="predicted"/>